<sequence>MSFEGKETKLAEEWKDYFVWNEGTHRIVHGKMWYDGYLFSVIFEHDPKIKEGCEYLRMLERKQADFAERVENFKVRTEVKTFEDMTADEVILLEAKWSGKGLMWHVSPENDPESAFNRNIIEKWLATVKDPAATRKEVMLLKDILYAQKHPEDKINKEINEMVERLGSMLDGSITISGSNAEVFAALKKRHQKAE</sequence>
<gene>
    <name evidence="1" type="ORF">Hyperionvirus1_115</name>
</gene>
<proteinExistence type="predicted"/>
<protein>
    <submittedName>
        <fullName evidence="1">Uncharacterized protein</fullName>
    </submittedName>
</protein>
<evidence type="ECO:0000313" key="1">
    <source>
        <dbReference type="EMBL" id="AYV82536.1"/>
    </source>
</evidence>
<name>A0A3G5A5L9_9VIRU</name>
<dbReference type="EMBL" id="MK072383">
    <property type="protein sequence ID" value="AYV82536.1"/>
    <property type="molecule type" value="Genomic_DNA"/>
</dbReference>
<reference evidence="1" key="1">
    <citation type="submission" date="2018-10" db="EMBL/GenBank/DDBJ databases">
        <title>Hidden diversity of soil giant viruses.</title>
        <authorList>
            <person name="Schulz F."/>
            <person name="Alteio L."/>
            <person name="Goudeau D."/>
            <person name="Ryan E.M."/>
            <person name="Malmstrom R.R."/>
            <person name="Blanchard J."/>
            <person name="Woyke T."/>
        </authorList>
    </citation>
    <scope>NUCLEOTIDE SEQUENCE</scope>
    <source>
        <strain evidence="1">HYV1</strain>
    </source>
</reference>
<organism evidence="1">
    <name type="scientific">Hyperionvirus sp</name>
    <dbReference type="NCBI Taxonomy" id="2487770"/>
    <lineage>
        <taxon>Viruses</taxon>
        <taxon>Varidnaviria</taxon>
        <taxon>Bamfordvirae</taxon>
        <taxon>Nucleocytoviricota</taxon>
        <taxon>Megaviricetes</taxon>
        <taxon>Imitervirales</taxon>
        <taxon>Mimiviridae</taxon>
        <taxon>Klosneuvirinae</taxon>
    </lineage>
</organism>
<accession>A0A3G5A5L9</accession>